<feature type="chain" id="PRO_5012379501" evidence="1">
    <location>
        <begin position="19"/>
        <end position="59"/>
    </location>
</feature>
<evidence type="ECO:0000313" key="3">
    <source>
        <dbReference type="Proteomes" id="UP000215902"/>
    </source>
</evidence>
<keyword evidence="3" id="KW-1185">Reference proteome</keyword>
<comment type="caution">
    <text evidence="2">The sequence shown here is derived from an EMBL/GenBank/DDBJ whole genome shotgun (WGS) entry which is preliminary data.</text>
</comment>
<gene>
    <name evidence="2" type="ORF">BOX15_Mlig004609g1</name>
</gene>
<reference evidence="2 3" key="1">
    <citation type="submission" date="2017-06" db="EMBL/GenBank/DDBJ databases">
        <title>A platform for efficient transgenesis in Macrostomum lignano, a flatworm model organism for stem cell research.</title>
        <authorList>
            <person name="Berezikov E."/>
        </authorList>
    </citation>
    <scope>NUCLEOTIDE SEQUENCE [LARGE SCALE GENOMIC DNA]</scope>
    <source>
        <strain evidence="2">DV1</strain>
        <tissue evidence="2">Whole organism</tissue>
    </source>
</reference>
<accession>A0A267H4S7</accession>
<feature type="signal peptide" evidence="1">
    <location>
        <begin position="1"/>
        <end position="18"/>
    </location>
</feature>
<name>A0A267H4S7_9PLAT</name>
<evidence type="ECO:0000256" key="1">
    <source>
        <dbReference type="SAM" id="SignalP"/>
    </source>
</evidence>
<dbReference type="Proteomes" id="UP000215902">
    <property type="component" value="Unassembled WGS sequence"/>
</dbReference>
<keyword evidence="1" id="KW-0732">Signal</keyword>
<dbReference type="EMBL" id="NIVC01000048">
    <property type="protein sequence ID" value="PAA92539.1"/>
    <property type="molecule type" value="Genomic_DNA"/>
</dbReference>
<evidence type="ECO:0000313" key="2">
    <source>
        <dbReference type="EMBL" id="PAA92539.1"/>
    </source>
</evidence>
<organism evidence="2 3">
    <name type="scientific">Macrostomum lignano</name>
    <dbReference type="NCBI Taxonomy" id="282301"/>
    <lineage>
        <taxon>Eukaryota</taxon>
        <taxon>Metazoa</taxon>
        <taxon>Spiralia</taxon>
        <taxon>Lophotrochozoa</taxon>
        <taxon>Platyhelminthes</taxon>
        <taxon>Rhabditophora</taxon>
        <taxon>Macrostomorpha</taxon>
        <taxon>Macrostomida</taxon>
        <taxon>Macrostomidae</taxon>
        <taxon>Macrostomum</taxon>
    </lineage>
</organism>
<protein>
    <submittedName>
        <fullName evidence="2">Uncharacterized protein</fullName>
    </submittedName>
</protein>
<proteinExistence type="predicted"/>
<sequence length="59" mass="6473">MHMLLHHLLSWFSPHTSATVSSEKAKPALIGEYDTPPLLLPPVNALHSPLLTTGKMSRT</sequence>
<dbReference type="AlphaFoldDB" id="A0A267H4S7"/>